<sequence>MPVSLSPSRTSELPGGLNNMSRLISVAQIQQGGTSSTVIKIDMKRTLSVTSPPARQKQAWSLRIFGSSGDASTFIQNHTNNLKLCCNSTLMAFGAPKDWAISGTKQSERGAREVDDGCIKTPSEDIGPCHMTTTPRIRAAGETAGGSGEFELPPWGDCLTLVATPRRRLCRGTDSSRIQLPTRTHSLEDLSPRPIEDTKLDWLGNGGNRGIQAAMDIGTSHSVLASSGSQFTRHGTRYFKGEKHQTSLVYVTQRPYKYFQVPTLPDTDNLKNTEGQAPATILSQLERVGRRPKGTTRNLKRSSPRFLGVSTAYCDRNPSQVMETGHEDPASTFRVPVSGKMIERSKRGIILAAPLPYICRSTLWNSWKEALLETISAWLLHYETPLTQNDAASKGLYFVPSDTCRGPWPSSHELNGLLLFTVTSSYRFIYPRLIWRSRLPRATNSKEKMLAGYVPCCIDQYPKQHALLERKGRLNGAQVITLCTAHAFTTDRRWTDPWRQEEEHGPWTDLSVLSDLVPASVSGRAKILPRHLPVHPPEEPQLSHRASSVTVQGAVRSHDFFFRWSTITPDSPDSPDSPDFHEAASTAAGQVRQPPPETSRCVQKVLIPAVLCNYTGERGRTVKPLSSIEPRLQVCTNLSYSNSLRPGTNAGV</sequence>
<proteinExistence type="predicted"/>
<keyword evidence="3" id="KW-1185">Reference proteome</keyword>
<dbReference type="EMBL" id="ML119056">
    <property type="protein sequence ID" value="ROT38247.1"/>
    <property type="molecule type" value="Genomic_DNA"/>
</dbReference>
<protein>
    <submittedName>
        <fullName evidence="2">Uncharacterized protein</fullName>
    </submittedName>
</protein>
<dbReference type="Proteomes" id="UP000272025">
    <property type="component" value="Unassembled WGS sequence"/>
</dbReference>
<evidence type="ECO:0000256" key="1">
    <source>
        <dbReference type="SAM" id="MobiDB-lite"/>
    </source>
</evidence>
<gene>
    <name evidence="2" type="ORF">SODALDRAFT_360589</name>
</gene>
<feature type="region of interest" description="Disordered" evidence="1">
    <location>
        <begin position="105"/>
        <end position="131"/>
    </location>
</feature>
<organism evidence="2 3">
    <name type="scientific">Sodiomyces alkalinus (strain CBS 110278 / VKM F-3762 / F11)</name>
    <name type="common">Alkaliphilic filamentous fungus</name>
    <dbReference type="NCBI Taxonomy" id="1314773"/>
    <lineage>
        <taxon>Eukaryota</taxon>
        <taxon>Fungi</taxon>
        <taxon>Dikarya</taxon>
        <taxon>Ascomycota</taxon>
        <taxon>Pezizomycotina</taxon>
        <taxon>Sordariomycetes</taxon>
        <taxon>Hypocreomycetidae</taxon>
        <taxon>Glomerellales</taxon>
        <taxon>Plectosphaerellaceae</taxon>
        <taxon>Sodiomyces</taxon>
    </lineage>
</organism>
<evidence type="ECO:0000313" key="2">
    <source>
        <dbReference type="EMBL" id="ROT38247.1"/>
    </source>
</evidence>
<evidence type="ECO:0000313" key="3">
    <source>
        <dbReference type="Proteomes" id="UP000272025"/>
    </source>
</evidence>
<reference evidence="2 3" key="1">
    <citation type="journal article" date="2018" name="Mol. Ecol.">
        <title>The obligate alkalophilic soda-lake fungus Sodiomyces alkalinus has shifted to a protein diet.</title>
        <authorList>
            <person name="Grum-Grzhimaylo A.A."/>
            <person name="Falkoski D.L."/>
            <person name="van den Heuvel J."/>
            <person name="Valero-Jimenez C.A."/>
            <person name="Min B."/>
            <person name="Choi I.G."/>
            <person name="Lipzen A."/>
            <person name="Daum C.G."/>
            <person name="Aanen D.K."/>
            <person name="Tsang A."/>
            <person name="Henrissat B."/>
            <person name="Bilanenko E.N."/>
            <person name="de Vries R.P."/>
            <person name="van Kan J.A.L."/>
            <person name="Grigoriev I.V."/>
            <person name="Debets A.J.M."/>
        </authorList>
    </citation>
    <scope>NUCLEOTIDE SEQUENCE [LARGE SCALE GENOMIC DNA]</scope>
    <source>
        <strain evidence="2 3">F11</strain>
    </source>
</reference>
<dbReference type="RefSeq" id="XP_028466053.1">
    <property type="nucleotide sequence ID" value="XM_028614285.1"/>
</dbReference>
<dbReference type="AlphaFoldDB" id="A0A3N2PUR2"/>
<name>A0A3N2PUR2_SODAK</name>
<dbReference type="GeneID" id="39582763"/>
<feature type="compositionally biased region" description="Basic and acidic residues" evidence="1">
    <location>
        <begin position="106"/>
        <end position="118"/>
    </location>
</feature>
<feature type="region of interest" description="Disordered" evidence="1">
    <location>
        <begin position="570"/>
        <end position="599"/>
    </location>
</feature>
<accession>A0A3N2PUR2</accession>